<comment type="similarity">
    <text evidence="1">Belongs to the peptidase C14A family.</text>
</comment>
<evidence type="ECO:0000313" key="4">
    <source>
        <dbReference type="RefSeq" id="XP_020027462.1"/>
    </source>
</evidence>
<dbReference type="AlphaFoldDB" id="A0A8B7V7W7"/>
<dbReference type="InterPro" id="IPR011600">
    <property type="entry name" value="Pept_C14_caspase"/>
</dbReference>
<feature type="chain" id="PRO_5034493962" evidence="2">
    <location>
        <begin position="19"/>
        <end position="377"/>
    </location>
</feature>
<feature type="domain" description="Caspase family p20" evidence="3">
    <location>
        <begin position="179"/>
        <end position="243"/>
    </location>
</feature>
<dbReference type="InterPro" id="IPR015917">
    <property type="entry name" value="Pept_C14A"/>
</dbReference>
<dbReference type="SMART" id="SM00115">
    <property type="entry name" value="CASc"/>
    <property type="match status" value="1"/>
</dbReference>
<dbReference type="PROSITE" id="PS50208">
    <property type="entry name" value="CASPASE_P20"/>
    <property type="match status" value="1"/>
</dbReference>
<keyword evidence="2" id="KW-0732">Signal</keyword>
<dbReference type="InterPro" id="IPR001309">
    <property type="entry name" value="Pept_C14_p20"/>
</dbReference>
<protein>
    <submittedName>
        <fullName evidence="4">Uncharacterized protein LOC109691702 isoform X5</fullName>
    </submittedName>
</protein>
<dbReference type="OrthoDB" id="6097640at2759"/>
<gene>
    <name evidence="4" type="primary">LOC109691702</name>
</gene>
<evidence type="ECO:0000259" key="3">
    <source>
        <dbReference type="PROSITE" id="PS50208"/>
    </source>
</evidence>
<dbReference type="PRINTS" id="PR00376">
    <property type="entry name" value="IL1BCENZYME"/>
</dbReference>
<dbReference type="SUPFAM" id="SSF52129">
    <property type="entry name" value="Caspase-like"/>
    <property type="match status" value="2"/>
</dbReference>
<dbReference type="GO" id="GO:0004197">
    <property type="term" value="F:cysteine-type endopeptidase activity"/>
    <property type="evidence" value="ECO:0007669"/>
    <property type="project" value="InterPro"/>
</dbReference>
<evidence type="ECO:0000256" key="2">
    <source>
        <dbReference type="SAM" id="SignalP"/>
    </source>
</evidence>
<feature type="signal peptide" evidence="2">
    <location>
        <begin position="1"/>
        <end position="18"/>
    </location>
</feature>
<reference evidence="4" key="1">
    <citation type="submission" date="2025-08" db="UniProtKB">
        <authorList>
            <consortium name="RefSeq"/>
        </authorList>
    </citation>
    <scope>IDENTIFICATION</scope>
    <source>
        <tissue evidence="4">Leukocyte</tissue>
    </source>
</reference>
<sequence>MSFLVAGTLQVAAQLADAQDSLGRKGKYSIQGLRVALILSSPGASAATVAALDGVFQALGFENCKKREVSVQSFHEELILFREQLDAHGSPMGCALVALVAPSRQLRQPQLLIQELSHCKTLRGCPKVFLLLSSGSGDAQEPGDFLTGLGEICGRCPHWSLLQLLTEAFQEELAQFQERLDTHRVPVSCALVALMAHGGPRGQLLGADGQEVQPEVLVQELSCCRVLKGHPKIFLLQACRGGKRDPGVGPTALPWYWRWLRAPPTIPTQADVLQVYVNTQDSLSQDSTSGRCDHADILTIYAATEGCVAYRDEKGSDFIQTLVDVVRAKPGGDILDLLTEVNRRVCELDVLGPDCNDPRKACLEIRSSLRRRLCLQA</sequence>
<proteinExistence type="inferred from homology"/>
<dbReference type="InterPro" id="IPR052039">
    <property type="entry name" value="Caspase-related_regulators"/>
</dbReference>
<dbReference type="Gene3D" id="3.40.50.1460">
    <property type="match status" value="1"/>
</dbReference>
<dbReference type="GO" id="GO:0006508">
    <property type="term" value="P:proteolysis"/>
    <property type="evidence" value="ECO:0007669"/>
    <property type="project" value="InterPro"/>
</dbReference>
<evidence type="ECO:0000256" key="1">
    <source>
        <dbReference type="ARBA" id="ARBA00010134"/>
    </source>
</evidence>
<dbReference type="PANTHER" id="PTHR22576">
    <property type="entry name" value="MUCOSA ASSOCIATED LYMPHOID TISSUE LYMPHOMA TRANSLOCATION PROTEIN 1/PARACASPASE"/>
    <property type="match status" value="1"/>
</dbReference>
<dbReference type="Pfam" id="PF00656">
    <property type="entry name" value="Peptidase_C14"/>
    <property type="match status" value="1"/>
</dbReference>
<accession>A0A8B7V7W7</accession>
<name>A0A8B7V7W7_CASCN</name>
<dbReference type="RefSeq" id="XP_020027462.1">
    <property type="nucleotide sequence ID" value="XM_020171873.1"/>
</dbReference>
<organism evidence="4">
    <name type="scientific">Castor canadensis</name>
    <name type="common">American beaver</name>
    <dbReference type="NCBI Taxonomy" id="51338"/>
    <lineage>
        <taxon>Eukaryota</taxon>
        <taxon>Metazoa</taxon>
        <taxon>Chordata</taxon>
        <taxon>Craniata</taxon>
        <taxon>Vertebrata</taxon>
        <taxon>Euteleostomi</taxon>
        <taxon>Mammalia</taxon>
        <taxon>Eutheria</taxon>
        <taxon>Euarchontoglires</taxon>
        <taxon>Glires</taxon>
        <taxon>Rodentia</taxon>
        <taxon>Castorimorpha</taxon>
        <taxon>Castoridae</taxon>
        <taxon>Castor</taxon>
    </lineage>
</organism>
<dbReference type="PANTHER" id="PTHR22576:SF41">
    <property type="entry name" value="CASPASE 14, APOPTOSIS-RELATED CYSTEINE PEPTIDASE"/>
    <property type="match status" value="1"/>
</dbReference>
<dbReference type="InterPro" id="IPR029030">
    <property type="entry name" value="Caspase-like_dom_sf"/>
</dbReference>